<evidence type="ECO:0000313" key="3">
    <source>
        <dbReference type="Proteomes" id="UP001497516"/>
    </source>
</evidence>
<name>A0AAV2CUL5_9ROSI</name>
<dbReference type="EMBL" id="OZ034814">
    <property type="protein sequence ID" value="CAL1359582.1"/>
    <property type="molecule type" value="Genomic_DNA"/>
</dbReference>
<gene>
    <name evidence="2" type="ORF">LTRI10_LOCUS7057</name>
</gene>
<sequence>MAVNDIVNLTPSVPLKGFIPEEAWTGKRASYNHLRVFGCRAFVHIPKDERDKLDANTKECIYLRPPKDDFGYQLWDPINKKVVHSRDVIFFEDQKIEDIKKSEKSRLRSSKSTKLTPV</sequence>
<feature type="domain" description="Retroviral polymerase SH3-like" evidence="1">
    <location>
        <begin position="39"/>
        <end position="101"/>
    </location>
</feature>
<organism evidence="2 3">
    <name type="scientific">Linum trigynum</name>
    <dbReference type="NCBI Taxonomy" id="586398"/>
    <lineage>
        <taxon>Eukaryota</taxon>
        <taxon>Viridiplantae</taxon>
        <taxon>Streptophyta</taxon>
        <taxon>Embryophyta</taxon>
        <taxon>Tracheophyta</taxon>
        <taxon>Spermatophyta</taxon>
        <taxon>Magnoliopsida</taxon>
        <taxon>eudicotyledons</taxon>
        <taxon>Gunneridae</taxon>
        <taxon>Pentapetalae</taxon>
        <taxon>rosids</taxon>
        <taxon>fabids</taxon>
        <taxon>Malpighiales</taxon>
        <taxon>Linaceae</taxon>
        <taxon>Linum</taxon>
    </lineage>
</organism>
<keyword evidence="3" id="KW-1185">Reference proteome</keyword>
<dbReference type="Proteomes" id="UP001497516">
    <property type="component" value="Chromosome 10"/>
</dbReference>
<reference evidence="2 3" key="1">
    <citation type="submission" date="2024-04" db="EMBL/GenBank/DDBJ databases">
        <authorList>
            <person name="Fracassetti M."/>
        </authorList>
    </citation>
    <scope>NUCLEOTIDE SEQUENCE [LARGE SCALE GENOMIC DNA]</scope>
</reference>
<protein>
    <recommendedName>
        <fullName evidence="1">Retroviral polymerase SH3-like domain-containing protein</fullName>
    </recommendedName>
</protein>
<dbReference type="InterPro" id="IPR057670">
    <property type="entry name" value="SH3_retrovirus"/>
</dbReference>
<dbReference type="Pfam" id="PF25597">
    <property type="entry name" value="SH3_retrovirus"/>
    <property type="match status" value="1"/>
</dbReference>
<proteinExistence type="predicted"/>
<evidence type="ECO:0000259" key="1">
    <source>
        <dbReference type="Pfam" id="PF25597"/>
    </source>
</evidence>
<accession>A0AAV2CUL5</accession>
<dbReference type="AlphaFoldDB" id="A0AAV2CUL5"/>
<evidence type="ECO:0000313" key="2">
    <source>
        <dbReference type="EMBL" id="CAL1359582.1"/>
    </source>
</evidence>